<evidence type="ECO:0000256" key="3">
    <source>
        <dbReference type="ARBA" id="ARBA00012633"/>
    </source>
</evidence>
<dbReference type="NCBIfam" id="TIGR01330">
    <property type="entry name" value="bisphos_HAL2"/>
    <property type="match status" value="1"/>
</dbReference>
<keyword evidence="12" id="KW-1185">Reference proteome</keyword>
<evidence type="ECO:0000256" key="4">
    <source>
        <dbReference type="ARBA" id="ARBA00022723"/>
    </source>
</evidence>
<dbReference type="CDD" id="cd01517">
    <property type="entry name" value="PAP_phosphatase"/>
    <property type="match status" value="1"/>
</dbReference>
<feature type="binding site" evidence="10">
    <location>
        <position position="159"/>
    </location>
    <ligand>
        <name>Mg(2+)</name>
        <dbReference type="ChEBI" id="CHEBI:18420"/>
        <label>1</label>
        <note>catalytic</note>
    </ligand>
</feature>
<feature type="binding site" evidence="10">
    <location>
        <position position="160"/>
    </location>
    <ligand>
        <name>Mg(2+)</name>
        <dbReference type="ChEBI" id="CHEBI:18420"/>
        <label>1</label>
        <note>catalytic</note>
    </ligand>
</feature>
<feature type="binding site" evidence="10">
    <location>
        <position position="320"/>
    </location>
    <ligand>
        <name>Mg(2+)</name>
        <dbReference type="ChEBI" id="CHEBI:18420"/>
        <label>1</label>
        <note>catalytic</note>
    </ligand>
</feature>
<dbReference type="InterPro" id="IPR020550">
    <property type="entry name" value="Inositol_monophosphatase_CS"/>
</dbReference>
<feature type="binding site" evidence="10">
    <location>
        <position position="95"/>
    </location>
    <ligand>
        <name>Mg(2+)</name>
        <dbReference type="ChEBI" id="CHEBI:18420"/>
        <label>1</label>
        <note>catalytic</note>
    </ligand>
</feature>
<dbReference type="Proteomes" id="UP001214628">
    <property type="component" value="Chromosome 3"/>
</dbReference>
<dbReference type="EC" id="3.1.3.7" evidence="3"/>
<evidence type="ECO:0000256" key="8">
    <source>
        <dbReference type="ARBA" id="ARBA00044479"/>
    </source>
</evidence>
<dbReference type="EMBL" id="CP118377">
    <property type="protein sequence ID" value="WFD43711.1"/>
    <property type="molecule type" value="Genomic_DNA"/>
</dbReference>
<comment type="similarity">
    <text evidence="2">Belongs to the inositol monophosphatase superfamily.</text>
</comment>
<sequence length="390" mass="41522">MKGVISLARFPAKAGSSRTEQRLMTGSYLAAERGVAIRAVQAACSITTNVFQHLVSSESITKQDKSPVTIGDFSAQAVVNEVLSRHFPDDGIVGEEDSADLQGEKGADLRSKVSHLVNDSLLHHGEIDSALSDQQLLQAIDLGSFPGGTSKRFWALDPIDGTKGFLRGGQYAVCLALLVEGRVELGVMGCPNLPLNSAQAKPADGEIRSKNIPGLGAMFIAVRGQGAYVRPIQGKDAQETPIHMRDLHADFSKAAFCESVEAGHSSLGTNARIAELLGIPKGNSVRMDSQAKYASIARGDGDIYLRLPVGDGSYEEKIWDHAAGAILVEEAGGIVSDIAGRPLDFRQGRTLRNNRGVIASESSMHSKLTQVVAQALQEEGRAKLLEPKTS</sequence>
<dbReference type="PRINTS" id="PR00377">
    <property type="entry name" value="IMPHPHTASES"/>
</dbReference>
<dbReference type="Gene3D" id="3.30.540.10">
    <property type="entry name" value="Fructose-1,6-Bisphosphatase, subunit A, domain 1"/>
    <property type="match status" value="1"/>
</dbReference>
<evidence type="ECO:0000256" key="7">
    <source>
        <dbReference type="ARBA" id="ARBA00044466"/>
    </source>
</evidence>
<dbReference type="PANTHER" id="PTHR43200:SF6">
    <property type="entry name" value="3'(2'),5'-BISPHOSPHATE NUCLEOTIDASE"/>
    <property type="match status" value="1"/>
</dbReference>
<dbReference type="InterPro" id="IPR000760">
    <property type="entry name" value="Inositol_monophosphatase-like"/>
</dbReference>
<evidence type="ECO:0000313" key="12">
    <source>
        <dbReference type="Proteomes" id="UP001214628"/>
    </source>
</evidence>
<dbReference type="GO" id="GO:0046854">
    <property type="term" value="P:phosphatidylinositol phosphate biosynthetic process"/>
    <property type="evidence" value="ECO:0007669"/>
    <property type="project" value="InterPro"/>
</dbReference>
<dbReference type="PROSITE" id="PS00630">
    <property type="entry name" value="IMP_2"/>
    <property type="match status" value="1"/>
</dbReference>
<reference evidence="11" key="1">
    <citation type="submission" date="2023-02" db="EMBL/GenBank/DDBJ databases">
        <title>Mating type loci evolution in Malassezia.</title>
        <authorList>
            <person name="Coelho M.A."/>
        </authorList>
    </citation>
    <scope>NUCLEOTIDE SEQUENCE</scope>
    <source>
        <strain evidence="11">CBS 14136</strain>
    </source>
</reference>
<dbReference type="AlphaFoldDB" id="A0AAF0JKY5"/>
<organism evidence="11 12">
    <name type="scientific">Malassezia psittaci</name>
    <dbReference type="NCBI Taxonomy" id="1821823"/>
    <lineage>
        <taxon>Eukaryota</taxon>
        <taxon>Fungi</taxon>
        <taxon>Dikarya</taxon>
        <taxon>Basidiomycota</taxon>
        <taxon>Ustilaginomycotina</taxon>
        <taxon>Malasseziomycetes</taxon>
        <taxon>Malasseziales</taxon>
        <taxon>Malasseziaceae</taxon>
        <taxon>Malassezia</taxon>
    </lineage>
</organism>
<evidence type="ECO:0000313" key="11">
    <source>
        <dbReference type="EMBL" id="WFD43711.1"/>
    </source>
</evidence>
<feature type="binding site" evidence="10">
    <location>
        <position position="157"/>
    </location>
    <ligand>
        <name>Mg(2+)</name>
        <dbReference type="ChEBI" id="CHEBI:18420"/>
        <label>1</label>
        <note>catalytic</note>
    </ligand>
</feature>
<comment type="catalytic activity">
    <reaction evidence="8">
        <text>adenosine 3',5'-bisphosphate + H2O = AMP + phosphate</text>
        <dbReference type="Rhea" id="RHEA:10040"/>
        <dbReference type="ChEBI" id="CHEBI:15377"/>
        <dbReference type="ChEBI" id="CHEBI:43474"/>
        <dbReference type="ChEBI" id="CHEBI:58343"/>
        <dbReference type="ChEBI" id="CHEBI:456215"/>
        <dbReference type="EC" id="3.1.3.7"/>
    </reaction>
    <physiologicalReaction direction="left-to-right" evidence="8">
        <dbReference type="Rhea" id="RHEA:10041"/>
    </physiologicalReaction>
</comment>
<dbReference type="GO" id="GO:0000103">
    <property type="term" value="P:sulfate assimilation"/>
    <property type="evidence" value="ECO:0007669"/>
    <property type="project" value="TreeGrafter"/>
</dbReference>
<dbReference type="Gene3D" id="3.40.190.80">
    <property type="match status" value="1"/>
</dbReference>
<dbReference type="Pfam" id="PF00459">
    <property type="entry name" value="Inositol_P"/>
    <property type="match status" value="1"/>
</dbReference>
<evidence type="ECO:0000256" key="2">
    <source>
        <dbReference type="ARBA" id="ARBA00009759"/>
    </source>
</evidence>
<name>A0AAF0JKY5_9BASI</name>
<comment type="catalytic activity">
    <reaction evidence="9">
        <text>3'-phosphoadenylyl sulfate + H2O = adenosine 5'-phosphosulfate + phosphate</text>
        <dbReference type="Rhea" id="RHEA:77639"/>
        <dbReference type="ChEBI" id="CHEBI:15377"/>
        <dbReference type="ChEBI" id="CHEBI:43474"/>
        <dbReference type="ChEBI" id="CHEBI:58243"/>
        <dbReference type="ChEBI" id="CHEBI:58339"/>
        <dbReference type="EC" id="3.1.3.7"/>
    </reaction>
    <physiologicalReaction direction="left-to-right" evidence="9">
        <dbReference type="Rhea" id="RHEA:77640"/>
    </physiologicalReaction>
</comment>
<comment type="cofactor">
    <cofactor evidence="1 10">
        <name>Mg(2+)</name>
        <dbReference type="ChEBI" id="CHEBI:18420"/>
    </cofactor>
</comment>
<dbReference type="GO" id="GO:0046872">
    <property type="term" value="F:metal ion binding"/>
    <property type="evidence" value="ECO:0007669"/>
    <property type="project" value="UniProtKB-KW"/>
</dbReference>
<keyword evidence="4 10" id="KW-0479">Metal-binding</keyword>
<evidence type="ECO:0000256" key="5">
    <source>
        <dbReference type="ARBA" id="ARBA00022801"/>
    </source>
</evidence>
<dbReference type="InterPro" id="IPR020583">
    <property type="entry name" value="Inositol_monoP_metal-BS"/>
</dbReference>
<comment type="catalytic activity">
    <reaction evidence="7">
        <text>adenosine 2',5'-bisphosphate + H2O = AMP + phosphate</text>
        <dbReference type="Rhea" id="RHEA:77643"/>
        <dbReference type="ChEBI" id="CHEBI:15377"/>
        <dbReference type="ChEBI" id="CHEBI:43474"/>
        <dbReference type="ChEBI" id="CHEBI:194156"/>
        <dbReference type="ChEBI" id="CHEBI:456215"/>
        <dbReference type="EC" id="3.1.3.7"/>
    </reaction>
    <physiologicalReaction direction="left-to-right" evidence="7">
        <dbReference type="Rhea" id="RHEA:77644"/>
    </physiologicalReaction>
</comment>
<accession>A0AAF0JKY5</accession>
<dbReference type="PROSITE" id="PS00629">
    <property type="entry name" value="IMP_1"/>
    <property type="match status" value="1"/>
</dbReference>
<dbReference type="FunFam" id="3.40.190.80:FF:000003">
    <property type="entry name" value="PAP-specific phosphatase HAL2-like"/>
    <property type="match status" value="1"/>
</dbReference>
<dbReference type="GO" id="GO:0008441">
    <property type="term" value="F:3'(2'),5'-bisphosphate nucleotidase activity"/>
    <property type="evidence" value="ECO:0007669"/>
    <property type="project" value="UniProtKB-EC"/>
</dbReference>
<evidence type="ECO:0000256" key="1">
    <source>
        <dbReference type="ARBA" id="ARBA00001946"/>
    </source>
</evidence>
<gene>
    <name evidence="11" type="primary">MET22</name>
    <name evidence="11" type="ORF">MPSI1_002375</name>
</gene>
<keyword evidence="5 11" id="KW-0378">Hydrolase</keyword>
<protein>
    <recommendedName>
        <fullName evidence="3">3'(2'),5'-bisphosphate nucleotidase</fullName>
        <ecNumber evidence="3">3.1.3.7</ecNumber>
    </recommendedName>
</protein>
<dbReference type="SUPFAM" id="SSF56655">
    <property type="entry name" value="Carbohydrate phosphatase"/>
    <property type="match status" value="1"/>
</dbReference>
<dbReference type="InterPro" id="IPR006239">
    <property type="entry name" value="DPNP"/>
</dbReference>
<evidence type="ECO:0000256" key="6">
    <source>
        <dbReference type="ARBA" id="ARBA00022842"/>
    </source>
</evidence>
<evidence type="ECO:0000256" key="10">
    <source>
        <dbReference type="PIRSR" id="PIRSR600760-2"/>
    </source>
</evidence>
<keyword evidence="6 10" id="KW-0460">Magnesium</keyword>
<proteinExistence type="inferred from homology"/>
<evidence type="ECO:0000256" key="9">
    <source>
        <dbReference type="ARBA" id="ARBA00044484"/>
    </source>
</evidence>
<dbReference type="InterPro" id="IPR051090">
    <property type="entry name" value="Inositol_monoP_superfamily"/>
</dbReference>
<dbReference type="PANTHER" id="PTHR43200">
    <property type="entry name" value="PHOSPHATASE"/>
    <property type="match status" value="1"/>
</dbReference>